<feature type="transmembrane region" description="Helical" evidence="1">
    <location>
        <begin position="231"/>
        <end position="252"/>
    </location>
</feature>
<reference evidence="2 3" key="1">
    <citation type="submission" date="2023-04" db="EMBL/GenBank/DDBJ databases">
        <title>Genome of Basidiobolus ranarum AG-B5.</title>
        <authorList>
            <person name="Stajich J.E."/>
            <person name="Carter-House D."/>
            <person name="Gryganskyi A."/>
        </authorList>
    </citation>
    <scope>NUCLEOTIDE SEQUENCE [LARGE SCALE GENOMIC DNA]</scope>
    <source>
        <strain evidence="2 3">AG-B5</strain>
    </source>
</reference>
<feature type="transmembrane region" description="Helical" evidence="1">
    <location>
        <begin position="166"/>
        <end position="185"/>
    </location>
</feature>
<feature type="transmembrane region" description="Helical" evidence="1">
    <location>
        <begin position="134"/>
        <end position="154"/>
    </location>
</feature>
<keyword evidence="1" id="KW-0472">Membrane</keyword>
<keyword evidence="3" id="KW-1185">Reference proteome</keyword>
<dbReference type="InterPro" id="IPR037997">
    <property type="entry name" value="Dgk1-like"/>
</dbReference>
<sequence length="253" mass="29045">MATWTSQEPRRKKTIRKKMRHKHSAIEKKLAKKLENRSWEFPRKLLHTSNGLICFYLYEKRVPVPTVIHGLILYLCVAFGADVIRFLNPSFNRFYIKVVGFLMRKNEETQVNGVVYFLLGGIIALYFFPRDIALLSIIILSWCDPAASIFGRLWGKYTYRFSNGKSIAGCFGSWLIGTLITYYFWGYCIHQNEDFSWQENAKIPLWALSITGGTLGSLAELVNVRGIDDNFCIPVLVSLGFWIILIVFGLGIP</sequence>
<protein>
    <submittedName>
        <fullName evidence="2">Diacylglycerol kinase</fullName>
        <ecNumber evidence="2">2.7.1.174</ecNumber>
    </submittedName>
</protein>
<accession>A0ABR2VTV6</accession>
<organism evidence="2 3">
    <name type="scientific">Basidiobolus ranarum</name>
    <dbReference type="NCBI Taxonomy" id="34480"/>
    <lineage>
        <taxon>Eukaryota</taxon>
        <taxon>Fungi</taxon>
        <taxon>Fungi incertae sedis</taxon>
        <taxon>Zoopagomycota</taxon>
        <taxon>Entomophthoromycotina</taxon>
        <taxon>Basidiobolomycetes</taxon>
        <taxon>Basidiobolales</taxon>
        <taxon>Basidiobolaceae</taxon>
        <taxon>Basidiobolus</taxon>
    </lineage>
</organism>
<keyword evidence="1" id="KW-1133">Transmembrane helix</keyword>
<keyword evidence="2" id="KW-0808">Transferase</keyword>
<gene>
    <name evidence="2" type="primary">DGK1_2</name>
    <name evidence="2" type="ORF">K7432_011423</name>
</gene>
<name>A0ABR2VTV6_9FUNG</name>
<keyword evidence="2" id="KW-0418">Kinase</keyword>
<keyword evidence="1" id="KW-0812">Transmembrane</keyword>
<evidence type="ECO:0000313" key="2">
    <source>
        <dbReference type="EMBL" id="KAK9702066.1"/>
    </source>
</evidence>
<dbReference type="PANTHER" id="PTHR31303:SF1">
    <property type="entry name" value="CTP-DEPENDENT DIACYLGLYCEROL KINASE 1"/>
    <property type="match status" value="1"/>
</dbReference>
<evidence type="ECO:0000313" key="3">
    <source>
        <dbReference type="Proteomes" id="UP001479436"/>
    </source>
</evidence>
<evidence type="ECO:0000256" key="1">
    <source>
        <dbReference type="SAM" id="Phobius"/>
    </source>
</evidence>
<dbReference type="EC" id="2.7.1.174" evidence="2"/>
<proteinExistence type="predicted"/>
<dbReference type="EMBL" id="JASJQH010007757">
    <property type="protein sequence ID" value="KAK9702066.1"/>
    <property type="molecule type" value="Genomic_DNA"/>
</dbReference>
<feature type="transmembrane region" description="Helical" evidence="1">
    <location>
        <begin position="67"/>
        <end position="88"/>
    </location>
</feature>
<feature type="transmembrane region" description="Helical" evidence="1">
    <location>
        <begin position="109"/>
        <end position="128"/>
    </location>
</feature>
<dbReference type="Proteomes" id="UP001479436">
    <property type="component" value="Unassembled WGS sequence"/>
</dbReference>
<dbReference type="GO" id="GO:0141035">
    <property type="term" value="F:CTP-dependent diacylglycerol kinase activity"/>
    <property type="evidence" value="ECO:0007669"/>
    <property type="project" value="UniProtKB-EC"/>
</dbReference>
<dbReference type="PANTHER" id="PTHR31303">
    <property type="entry name" value="CTP-DEPENDENT DIACYLGLYCEROL KINASE 1"/>
    <property type="match status" value="1"/>
</dbReference>
<feature type="transmembrane region" description="Helical" evidence="1">
    <location>
        <begin position="205"/>
        <end position="224"/>
    </location>
</feature>
<comment type="caution">
    <text evidence="2">The sequence shown here is derived from an EMBL/GenBank/DDBJ whole genome shotgun (WGS) entry which is preliminary data.</text>
</comment>